<name>A0ABT0YRC6_9BURK</name>
<proteinExistence type="inferred from homology"/>
<comment type="caution">
    <text evidence="4">The sequence shown here is derived from an EMBL/GenBank/DDBJ whole genome shotgun (WGS) entry which is preliminary data.</text>
</comment>
<keyword evidence="2" id="KW-0732">Signal</keyword>
<dbReference type="PANTHER" id="PTHR47235:SF1">
    <property type="entry name" value="BLR6548 PROTEIN"/>
    <property type="match status" value="1"/>
</dbReference>
<dbReference type="SUPFAM" id="SSF53822">
    <property type="entry name" value="Periplasmic binding protein-like I"/>
    <property type="match status" value="1"/>
</dbReference>
<dbReference type="PANTHER" id="PTHR47235">
    <property type="entry name" value="BLR6548 PROTEIN"/>
    <property type="match status" value="1"/>
</dbReference>
<evidence type="ECO:0000313" key="5">
    <source>
        <dbReference type="Proteomes" id="UP001165541"/>
    </source>
</evidence>
<comment type="similarity">
    <text evidence="1">Belongs to the leucine-binding protein family.</text>
</comment>
<dbReference type="InterPro" id="IPR028081">
    <property type="entry name" value="Leu-bd"/>
</dbReference>
<dbReference type="CDD" id="cd06326">
    <property type="entry name" value="PBP1_ABC_ligand_binding-like"/>
    <property type="match status" value="1"/>
</dbReference>
<evidence type="ECO:0000256" key="2">
    <source>
        <dbReference type="ARBA" id="ARBA00022729"/>
    </source>
</evidence>
<dbReference type="RefSeq" id="WP_251779767.1">
    <property type="nucleotide sequence ID" value="NZ_JAMKFE010000011.1"/>
</dbReference>
<protein>
    <submittedName>
        <fullName evidence="4">ABC transporter substrate-binding protein</fullName>
    </submittedName>
</protein>
<evidence type="ECO:0000259" key="3">
    <source>
        <dbReference type="Pfam" id="PF13458"/>
    </source>
</evidence>
<sequence length="382" mass="40883">MGRDCSLRRRVLLRSLCAGAGAWPDWLRAADDGITADAITISRVIALEGPAGAKGREQEAALRAYFEAINAGGGIHGRRIALQTANEDLRTEDALRRILAQQRPFALFLFGGTTGSSMAMAHASAGRIPFVAPNSGASVFHDPANRYVFNVRARYRDEVIAALRHFALVSQQRVALVHVDDAFGRDGAEGYREGVRQTAVTSVYEGSFAAAETDFSQQARALADARPHAVVCIGSSRRVAEFIAAARASGVSAVFMTLSNNSSAGFARELGVHARGVIVSQVTPPPGNHSTAASRELRRLLAGRPEADVSYAAMEAYLSAKVLVEGLKRAGSALTREGFVQALESLRRHDLGGIEVGYGPGRRTGSAYVELSMLTDDGRYRR</sequence>
<organism evidence="4 5">
    <name type="scientific">Caldimonas mangrovi</name>
    <dbReference type="NCBI Taxonomy" id="2944811"/>
    <lineage>
        <taxon>Bacteria</taxon>
        <taxon>Pseudomonadati</taxon>
        <taxon>Pseudomonadota</taxon>
        <taxon>Betaproteobacteria</taxon>
        <taxon>Burkholderiales</taxon>
        <taxon>Sphaerotilaceae</taxon>
        <taxon>Caldimonas</taxon>
    </lineage>
</organism>
<dbReference type="EMBL" id="JAMKFE010000011">
    <property type="protein sequence ID" value="MCM5681280.1"/>
    <property type="molecule type" value="Genomic_DNA"/>
</dbReference>
<accession>A0ABT0YRC6</accession>
<dbReference type="InterPro" id="IPR028082">
    <property type="entry name" value="Peripla_BP_I"/>
</dbReference>
<dbReference type="Pfam" id="PF13458">
    <property type="entry name" value="Peripla_BP_6"/>
    <property type="match status" value="1"/>
</dbReference>
<keyword evidence="5" id="KW-1185">Reference proteome</keyword>
<feature type="domain" description="Leucine-binding protein" evidence="3">
    <location>
        <begin position="39"/>
        <end position="353"/>
    </location>
</feature>
<reference evidence="4" key="1">
    <citation type="submission" date="2022-05" db="EMBL/GenBank/DDBJ databases">
        <title>Schlegelella sp. nov., isolated from mangrove soil.</title>
        <authorList>
            <person name="Liu Y."/>
            <person name="Ge X."/>
            <person name="Liu W."/>
        </authorList>
    </citation>
    <scope>NUCLEOTIDE SEQUENCE</scope>
    <source>
        <strain evidence="4">S2-27</strain>
    </source>
</reference>
<gene>
    <name evidence="4" type="ORF">M8A51_17275</name>
</gene>
<evidence type="ECO:0000313" key="4">
    <source>
        <dbReference type="EMBL" id="MCM5681280.1"/>
    </source>
</evidence>
<evidence type="ECO:0000256" key="1">
    <source>
        <dbReference type="ARBA" id="ARBA00010062"/>
    </source>
</evidence>
<dbReference type="Gene3D" id="3.40.50.2300">
    <property type="match status" value="2"/>
</dbReference>
<dbReference type="Proteomes" id="UP001165541">
    <property type="component" value="Unassembled WGS sequence"/>
</dbReference>